<proteinExistence type="predicted"/>
<dbReference type="GeneID" id="28984859"/>
<gene>
    <name evidence="2" type="ORF">CC85DRAFT_288422</name>
</gene>
<feature type="transmembrane region" description="Helical" evidence="1">
    <location>
        <begin position="158"/>
        <end position="179"/>
    </location>
</feature>
<keyword evidence="3" id="KW-1185">Reference proteome</keyword>
<name>A0A0J1AWA5_9TREE</name>
<keyword evidence="1" id="KW-0812">Transmembrane</keyword>
<feature type="transmembrane region" description="Helical" evidence="1">
    <location>
        <begin position="218"/>
        <end position="237"/>
    </location>
</feature>
<protein>
    <recommendedName>
        <fullName evidence="4">DUF1275 domain protein</fullName>
    </recommendedName>
</protein>
<reference evidence="2 3" key="1">
    <citation type="submission" date="2015-03" db="EMBL/GenBank/DDBJ databases">
        <title>Genomics and transcriptomics of the oil-accumulating basidiomycete yeast T. oleaginosus allow insights into substrate utilization and the diverse evolutionary trajectories of mating systems in fungi.</title>
        <authorList>
            <consortium name="DOE Joint Genome Institute"/>
            <person name="Kourist R."/>
            <person name="Kracht O."/>
            <person name="Bracharz F."/>
            <person name="Lipzen A."/>
            <person name="Nolan M."/>
            <person name="Ohm R."/>
            <person name="Grigoriev I."/>
            <person name="Sun S."/>
            <person name="Heitman J."/>
            <person name="Bruck T."/>
            <person name="Nowrousian M."/>
        </authorList>
    </citation>
    <scope>NUCLEOTIDE SEQUENCE [LARGE SCALE GENOMIC DNA]</scope>
    <source>
        <strain evidence="2 3">IBC0246</strain>
    </source>
</reference>
<evidence type="ECO:0000313" key="2">
    <source>
        <dbReference type="EMBL" id="KLT39564.1"/>
    </source>
</evidence>
<dbReference type="PANTHER" id="PTHR37488">
    <property type="entry name" value="DUF1275 DOMAIN-CONTAINING PROTEIN"/>
    <property type="match status" value="1"/>
</dbReference>
<feature type="transmembrane region" description="Helical" evidence="1">
    <location>
        <begin position="37"/>
        <end position="62"/>
    </location>
</feature>
<evidence type="ECO:0008006" key="4">
    <source>
        <dbReference type="Google" id="ProtNLM"/>
    </source>
</evidence>
<organism evidence="2 3">
    <name type="scientific">Cutaneotrichosporon oleaginosum</name>
    <dbReference type="NCBI Taxonomy" id="879819"/>
    <lineage>
        <taxon>Eukaryota</taxon>
        <taxon>Fungi</taxon>
        <taxon>Dikarya</taxon>
        <taxon>Basidiomycota</taxon>
        <taxon>Agaricomycotina</taxon>
        <taxon>Tremellomycetes</taxon>
        <taxon>Trichosporonales</taxon>
        <taxon>Trichosporonaceae</taxon>
        <taxon>Cutaneotrichosporon</taxon>
    </lineage>
</organism>
<keyword evidence="1" id="KW-0472">Membrane</keyword>
<sequence>MVASSDKTDVELAAPKAPRGPWAYLNGIVDSKKSNPISLYACFLTGYTSALSFSACFIWCGFQTGNVAQLGIAVARTFDPIGERTYHFDKPDQQALTSVLAFLIGTTLGRIGDRIGAKKRTWLVLATFIQCLCCLAAALAAHYSGEGAYAQNRWGPSWATPLGMVCLAFLSASLGLQGIMGKRIGSPMNTTVVLTTTWVEIFNDPLLLSFKKQTGRDVRIGGVLSLLFGAFVSRALTNACGGAAGAIGCLCAFRMVQLVWWIFLPSPPEA</sequence>
<dbReference type="InterPro" id="IPR010699">
    <property type="entry name" value="DUF1275"/>
</dbReference>
<dbReference type="STRING" id="879819.A0A0J1AWA5"/>
<dbReference type="AlphaFoldDB" id="A0A0J1AWA5"/>
<evidence type="ECO:0000313" key="3">
    <source>
        <dbReference type="Proteomes" id="UP000053611"/>
    </source>
</evidence>
<feature type="transmembrane region" description="Helical" evidence="1">
    <location>
        <begin position="122"/>
        <end position="143"/>
    </location>
</feature>
<dbReference type="RefSeq" id="XP_018276055.1">
    <property type="nucleotide sequence ID" value="XM_018424256.1"/>
</dbReference>
<dbReference type="Pfam" id="PF06912">
    <property type="entry name" value="DUF1275"/>
    <property type="match status" value="1"/>
</dbReference>
<keyword evidence="1" id="KW-1133">Transmembrane helix</keyword>
<dbReference type="OrthoDB" id="5288586at2759"/>
<dbReference type="EMBL" id="KQ087255">
    <property type="protein sequence ID" value="KLT39564.1"/>
    <property type="molecule type" value="Genomic_DNA"/>
</dbReference>
<evidence type="ECO:0000256" key="1">
    <source>
        <dbReference type="SAM" id="Phobius"/>
    </source>
</evidence>
<accession>A0A0J1AWA5</accession>
<dbReference type="PANTHER" id="PTHR37488:SF2">
    <property type="entry name" value="DUF1275 DOMAIN-CONTAINING PROTEIN"/>
    <property type="match status" value="1"/>
</dbReference>
<dbReference type="Proteomes" id="UP000053611">
    <property type="component" value="Unassembled WGS sequence"/>
</dbReference>
<feature type="transmembrane region" description="Helical" evidence="1">
    <location>
        <begin position="243"/>
        <end position="264"/>
    </location>
</feature>